<accession>A0A9P5NEV0</accession>
<evidence type="ECO:0000259" key="2">
    <source>
        <dbReference type="Pfam" id="PF20152"/>
    </source>
</evidence>
<dbReference type="AlphaFoldDB" id="A0A9P5NEV0"/>
<dbReference type="PANTHER" id="PTHR40465:SF1">
    <property type="entry name" value="DUF6534 DOMAIN-CONTAINING PROTEIN"/>
    <property type="match status" value="1"/>
</dbReference>
<dbReference type="InterPro" id="IPR045339">
    <property type="entry name" value="DUF6534"/>
</dbReference>
<dbReference type="Pfam" id="PF20152">
    <property type="entry name" value="DUF6534"/>
    <property type="match status" value="1"/>
</dbReference>
<gene>
    <name evidence="3" type="ORF">CPB84DRAFT_1838431</name>
</gene>
<reference evidence="3" key="1">
    <citation type="submission" date="2020-11" db="EMBL/GenBank/DDBJ databases">
        <authorList>
            <consortium name="DOE Joint Genome Institute"/>
            <person name="Ahrendt S."/>
            <person name="Riley R."/>
            <person name="Andreopoulos W."/>
            <person name="LaButti K."/>
            <person name="Pangilinan J."/>
            <person name="Ruiz-duenas F.J."/>
            <person name="Barrasa J.M."/>
            <person name="Sanchez-Garcia M."/>
            <person name="Camarero S."/>
            <person name="Miyauchi S."/>
            <person name="Serrano A."/>
            <person name="Linde D."/>
            <person name="Babiker R."/>
            <person name="Drula E."/>
            <person name="Ayuso-Fernandez I."/>
            <person name="Pacheco R."/>
            <person name="Padilla G."/>
            <person name="Ferreira P."/>
            <person name="Barriuso J."/>
            <person name="Kellner H."/>
            <person name="Castanera R."/>
            <person name="Alfaro M."/>
            <person name="Ramirez L."/>
            <person name="Pisabarro A.G."/>
            <person name="Kuo A."/>
            <person name="Tritt A."/>
            <person name="Lipzen A."/>
            <person name="He G."/>
            <person name="Yan M."/>
            <person name="Ng V."/>
            <person name="Cullen D."/>
            <person name="Martin F."/>
            <person name="Rosso M.-N."/>
            <person name="Henrissat B."/>
            <person name="Hibbett D."/>
            <person name="Martinez A.T."/>
            <person name="Grigoriev I.V."/>
        </authorList>
    </citation>
    <scope>NUCLEOTIDE SEQUENCE</scope>
    <source>
        <strain evidence="3">AH 44721</strain>
    </source>
</reference>
<sequence>MASLDIPRSFGALLMGGLFATLLSGFVMMQVYLYFQMYPSDLRQTKGLVLAIWALDASHTAFIWSALWSYVIDNYGDPSNINVIHWEIALTIVMTAILTFLVHIFFAHRIYMLSKKNYLLTAPVAILACLRLISACVTTAEMIHYGTFSGFRSSIKWIFTTGLALSTAVDVLITGSLFVLLHASRTGAANAGTVISMICWLVMPSNLVFMGLHFVIGKLYATSLLVTLNMRENIRRGRAGSSNGFGAPVILDTRRRRTGETTDQLALSGIRTDSKRESSNLNLKGTMLEVNVERTIHYDI</sequence>
<feature type="transmembrane region" description="Helical" evidence="1">
    <location>
        <begin position="187"/>
        <end position="203"/>
    </location>
</feature>
<feature type="transmembrane region" description="Helical" evidence="1">
    <location>
        <begin position="157"/>
        <end position="180"/>
    </location>
</feature>
<evidence type="ECO:0000313" key="3">
    <source>
        <dbReference type="EMBL" id="KAF8879543.1"/>
    </source>
</evidence>
<feature type="transmembrane region" description="Helical" evidence="1">
    <location>
        <begin position="83"/>
        <end position="106"/>
    </location>
</feature>
<feature type="transmembrane region" description="Helical" evidence="1">
    <location>
        <begin position="12"/>
        <end position="35"/>
    </location>
</feature>
<keyword evidence="1" id="KW-0812">Transmembrane</keyword>
<protein>
    <recommendedName>
        <fullName evidence="2">DUF6534 domain-containing protein</fullName>
    </recommendedName>
</protein>
<proteinExistence type="predicted"/>
<feature type="transmembrane region" description="Helical" evidence="1">
    <location>
        <begin position="209"/>
        <end position="228"/>
    </location>
</feature>
<organism evidence="3 4">
    <name type="scientific">Gymnopilus junonius</name>
    <name type="common">Spectacular rustgill mushroom</name>
    <name type="synonym">Gymnopilus spectabilis subsp. junonius</name>
    <dbReference type="NCBI Taxonomy" id="109634"/>
    <lineage>
        <taxon>Eukaryota</taxon>
        <taxon>Fungi</taxon>
        <taxon>Dikarya</taxon>
        <taxon>Basidiomycota</taxon>
        <taxon>Agaricomycotina</taxon>
        <taxon>Agaricomycetes</taxon>
        <taxon>Agaricomycetidae</taxon>
        <taxon>Agaricales</taxon>
        <taxon>Agaricineae</taxon>
        <taxon>Hymenogastraceae</taxon>
        <taxon>Gymnopilus</taxon>
    </lineage>
</organism>
<feature type="transmembrane region" description="Helical" evidence="1">
    <location>
        <begin position="118"/>
        <end position="145"/>
    </location>
</feature>
<evidence type="ECO:0000313" key="4">
    <source>
        <dbReference type="Proteomes" id="UP000724874"/>
    </source>
</evidence>
<keyword evidence="1" id="KW-0472">Membrane</keyword>
<dbReference type="PANTHER" id="PTHR40465">
    <property type="entry name" value="CHROMOSOME 1, WHOLE GENOME SHOTGUN SEQUENCE"/>
    <property type="match status" value="1"/>
</dbReference>
<evidence type="ECO:0000256" key="1">
    <source>
        <dbReference type="SAM" id="Phobius"/>
    </source>
</evidence>
<keyword evidence="4" id="KW-1185">Reference proteome</keyword>
<dbReference type="EMBL" id="JADNYJ010000148">
    <property type="protein sequence ID" value="KAF8879543.1"/>
    <property type="molecule type" value="Genomic_DNA"/>
</dbReference>
<keyword evidence="1" id="KW-1133">Transmembrane helix</keyword>
<feature type="transmembrane region" description="Helical" evidence="1">
    <location>
        <begin position="47"/>
        <end position="71"/>
    </location>
</feature>
<name>A0A9P5NEV0_GYMJU</name>
<feature type="domain" description="DUF6534" evidence="2">
    <location>
        <begin position="166"/>
        <end position="232"/>
    </location>
</feature>
<dbReference type="OrthoDB" id="3206554at2759"/>
<comment type="caution">
    <text evidence="3">The sequence shown here is derived from an EMBL/GenBank/DDBJ whole genome shotgun (WGS) entry which is preliminary data.</text>
</comment>
<dbReference type="Proteomes" id="UP000724874">
    <property type="component" value="Unassembled WGS sequence"/>
</dbReference>